<accession>A0A391P7R9</accession>
<reference evidence="1 2" key="1">
    <citation type="journal article" date="2018" name="PLoS ONE">
        <title>The draft genome of Kipferlia bialata reveals reductive genome evolution in fornicate parasites.</title>
        <authorList>
            <person name="Tanifuji G."/>
            <person name="Takabayashi S."/>
            <person name="Kume K."/>
            <person name="Takagi M."/>
            <person name="Nakayama T."/>
            <person name="Kamikawa R."/>
            <person name="Inagaki Y."/>
            <person name="Hashimoto T."/>
        </authorList>
    </citation>
    <scope>NUCLEOTIDE SEQUENCE [LARGE SCALE GENOMIC DNA]</scope>
    <source>
        <strain evidence="1">NY0173</strain>
    </source>
</reference>
<organism evidence="1 2">
    <name type="scientific">Kipferlia bialata</name>
    <dbReference type="NCBI Taxonomy" id="797122"/>
    <lineage>
        <taxon>Eukaryota</taxon>
        <taxon>Metamonada</taxon>
        <taxon>Carpediemonas-like organisms</taxon>
        <taxon>Kipferlia</taxon>
    </lineage>
</organism>
<dbReference type="AlphaFoldDB" id="A0A391P7R9"/>
<evidence type="ECO:0000313" key="2">
    <source>
        <dbReference type="Proteomes" id="UP000265618"/>
    </source>
</evidence>
<name>A0A391P7R9_9EUKA</name>
<keyword evidence="2" id="KW-1185">Reference proteome</keyword>
<feature type="non-terminal residue" evidence="1">
    <location>
        <position position="217"/>
    </location>
</feature>
<gene>
    <name evidence="1" type="ORF">KIPB_012635</name>
</gene>
<sequence length="217" mass="24227">MCSSLTAADEVVTHGHGVIRVPAGQERGSERDIRLFVSYTSSVLYIYHRTHYLHVPVDTLVPTRVVYSDALPTGLGRIHHFVLDDCCYLAVNHWVNGASDPALQTLCLPMSPDALATENRQSPCIERDSSLPPEWRRVQSPTPQLSESPVSPCVIGDTAYGISTTGRIVSFRASRGWTTHEAAIPHTLYYHNRRYRLMAVGHLMLISYPSCTQPYIH</sequence>
<protein>
    <submittedName>
        <fullName evidence="1">Uncharacterized protein</fullName>
    </submittedName>
</protein>
<proteinExistence type="predicted"/>
<comment type="caution">
    <text evidence="1">The sequence shown here is derived from an EMBL/GenBank/DDBJ whole genome shotgun (WGS) entry which is preliminary data.</text>
</comment>
<dbReference type="EMBL" id="BDIP01005660">
    <property type="protein sequence ID" value="GCA63952.1"/>
    <property type="molecule type" value="Genomic_DNA"/>
</dbReference>
<evidence type="ECO:0000313" key="1">
    <source>
        <dbReference type="EMBL" id="GCA63952.1"/>
    </source>
</evidence>
<dbReference type="Proteomes" id="UP000265618">
    <property type="component" value="Unassembled WGS sequence"/>
</dbReference>